<evidence type="ECO:0000313" key="3">
    <source>
        <dbReference type="Proteomes" id="UP000653674"/>
    </source>
</evidence>
<evidence type="ECO:0000256" key="1">
    <source>
        <dbReference type="SAM" id="Phobius"/>
    </source>
</evidence>
<keyword evidence="2" id="KW-0436">Ligase</keyword>
<accession>A0A8J3LMC6</accession>
<name>A0A8J3LMC6_9ACTN</name>
<reference evidence="2" key="1">
    <citation type="submission" date="2021-01" db="EMBL/GenBank/DDBJ databases">
        <title>Whole genome shotgun sequence of Planosporangium flavigriseum NBRC 105377.</title>
        <authorList>
            <person name="Komaki H."/>
            <person name="Tamura T."/>
        </authorList>
    </citation>
    <scope>NUCLEOTIDE SEQUENCE</scope>
    <source>
        <strain evidence="2">NBRC 105377</strain>
    </source>
</reference>
<feature type="transmembrane region" description="Helical" evidence="1">
    <location>
        <begin position="12"/>
        <end position="29"/>
    </location>
</feature>
<keyword evidence="3" id="KW-1185">Reference proteome</keyword>
<organism evidence="2 3">
    <name type="scientific">Planosporangium flavigriseum</name>
    <dbReference type="NCBI Taxonomy" id="373681"/>
    <lineage>
        <taxon>Bacteria</taxon>
        <taxon>Bacillati</taxon>
        <taxon>Actinomycetota</taxon>
        <taxon>Actinomycetes</taxon>
        <taxon>Micromonosporales</taxon>
        <taxon>Micromonosporaceae</taxon>
        <taxon>Planosporangium</taxon>
    </lineage>
</organism>
<keyword evidence="1" id="KW-1133">Transmembrane helix</keyword>
<dbReference type="GO" id="GO:0016874">
    <property type="term" value="F:ligase activity"/>
    <property type="evidence" value="ECO:0007669"/>
    <property type="project" value="UniProtKB-KW"/>
</dbReference>
<dbReference type="Gene3D" id="3.90.1140.10">
    <property type="entry name" value="Cyclic phosphodiesterase"/>
    <property type="match status" value="1"/>
</dbReference>
<evidence type="ECO:0000313" key="2">
    <source>
        <dbReference type="EMBL" id="GIG73153.1"/>
    </source>
</evidence>
<keyword evidence="1" id="KW-0812">Transmembrane</keyword>
<dbReference type="Pfam" id="PF13563">
    <property type="entry name" value="2_5_RNA_ligase2"/>
    <property type="match status" value="1"/>
</dbReference>
<protein>
    <submittedName>
        <fullName evidence="2">2'-5' RNA ligase</fullName>
    </submittedName>
</protein>
<gene>
    <name evidence="2" type="ORF">Pfl04_15570</name>
</gene>
<sequence>MPSCSGRRRAYGSALCILSLVALAVCLLFDGRTERALRSLWDKLEQRGVATLRSHTHGRHHPHLSYVVLLRWRLDAVREAVAALPDRGSFPLVFDALGAFRRGRVCLVPGVPADLVPRQEVVLAAVRDTGAVVHTHYEVGGWLPHCSVAPRARLDQLPLVATTVYDILPLTARIDRAALVDSSTGEVWPLPNLP</sequence>
<dbReference type="SUPFAM" id="SSF55144">
    <property type="entry name" value="LigT-like"/>
    <property type="match status" value="1"/>
</dbReference>
<dbReference type="EMBL" id="BONU01000007">
    <property type="protein sequence ID" value="GIG73153.1"/>
    <property type="molecule type" value="Genomic_DNA"/>
</dbReference>
<dbReference type="AlphaFoldDB" id="A0A8J3LMC6"/>
<comment type="caution">
    <text evidence="2">The sequence shown here is derived from an EMBL/GenBank/DDBJ whole genome shotgun (WGS) entry which is preliminary data.</text>
</comment>
<dbReference type="InterPro" id="IPR009097">
    <property type="entry name" value="Cyclic_Pdiesterase"/>
</dbReference>
<dbReference type="Proteomes" id="UP000653674">
    <property type="component" value="Unassembled WGS sequence"/>
</dbReference>
<keyword evidence="1" id="KW-0472">Membrane</keyword>
<proteinExistence type="predicted"/>